<proteinExistence type="predicted"/>
<keyword evidence="1 3" id="KW-0597">Phosphoprotein</keyword>
<dbReference type="PANTHER" id="PTHR44591:SF14">
    <property type="entry name" value="PROTEIN PILG"/>
    <property type="match status" value="1"/>
</dbReference>
<evidence type="ECO:0000256" key="2">
    <source>
        <dbReference type="ARBA" id="ARBA00023012"/>
    </source>
</evidence>
<dbReference type="GO" id="GO:0000160">
    <property type="term" value="P:phosphorelay signal transduction system"/>
    <property type="evidence" value="ECO:0007669"/>
    <property type="project" value="UniProtKB-KW"/>
</dbReference>
<evidence type="ECO:0000256" key="1">
    <source>
        <dbReference type="ARBA" id="ARBA00022553"/>
    </source>
</evidence>
<dbReference type="AlphaFoldDB" id="A0A977PXE9"/>
<gene>
    <name evidence="5" type="ORF">KA717_00040</name>
</gene>
<evidence type="ECO:0000313" key="5">
    <source>
        <dbReference type="EMBL" id="UXE61465.1"/>
    </source>
</evidence>
<dbReference type="SMART" id="SM00448">
    <property type="entry name" value="REC"/>
    <property type="match status" value="1"/>
</dbReference>
<sequence>MKRILVVEDSKSEQLLISGLLKPLGEVVAFDNGEAALVWLEENPSPDLIFLDIVMPDISGYDLCRRIRNKLENVPIVFCSTKSEDYDKFWALRQGGNAYVTKPYSPSDLVKTAKDYLTK</sequence>
<name>A0A977PXE9_9CYAN</name>
<dbReference type="PANTHER" id="PTHR44591">
    <property type="entry name" value="STRESS RESPONSE REGULATOR PROTEIN 1"/>
    <property type="match status" value="1"/>
</dbReference>
<dbReference type="CDD" id="cd00156">
    <property type="entry name" value="REC"/>
    <property type="match status" value="1"/>
</dbReference>
<dbReference type="SUPFAM" id="SSF52172">
    <property type="entry name" value="CheY-like"/>
    <property type="match status" value="1"/>
</dbReference>
<evidence type="ECO:0000259" key="4">
    <source>
        <dbReference type="PROSITE" id="PS50110"/>
    </source>
</evidence>
<dbReference type="InterPro" id="IPR011006">
    <property type="entry name" value="CheY-like_superfamily"/>
</dbReference>
<dbReference type="EMBL" id="CP073041">
    <property type="protein sequence ID" value="UXE61465.1"/>
    <property type="molecule type" value="Genomic_DNA"/>
</dbReference>
<dbReference type="Pfam" id="PF00072">
    <property type="entry name" value="Response_reg"/>
    <property type="match status" value="1"/>
</dbReference>
<dbReference type="PROSITE" id="PS50110">
    <property type="entry name" value="RESPONSE_REGULATORY"/>
    <property type="match status" value="1"/>
</dbReference>
<feature type="modified residue" description="4-aspartylphosphate" evidence="3">
    <location>
        <position position="52"/>
    </location>
</feature>
<dbReference type="Gene3D" id="3.40.50.2300">
    <property type="match status" value="1"/>
</dbReference>
<reference evidence="5" key="1">
    <citation type="submission" date="2021-04" db="EMBL/GenBank/DDBJ databases">
        <title>Genome sequence of Woronichinia naegeliana from Washington state freshwater lake bloom.</title>
        <authorList>
            <person name="Dreher T.W."/>
        </authorList>
    </citation>
    <scope>NUCLEOTIDE SEQUENCE</scope>
    <source>
        <strain evidence="5">WA131</strain>
    </source>
</reference>
<dbReference type="InterPro" id="IPR050595">
    <property type="entry name" value="Bact_response_regulator"/>
</dbReference>
<dbReference type="KEGG" id="wna:KA717_00040"/>
<feature type="domain" description="Response regulatory" evidence="4">
    <location>
        <begin position="3"/>
        <end position="117"/>
    </location>
</feature>
<organism evidence="5">
    <name type="scientific">Woronichinia naegeliana WA131</name>
    <dbReference type="NCBI Taxonomy" id="2824559"/>
    <lineage>
        <taxon>Bacteria</taxon>
        <taxon>Bacillati</taxon>
        <taxon>Cyanobacteriota</taxon>
        <taxon>Cyanophyceae</taxon>
        <taxon>Synechococcales</taxon>
        <taxon>Coelosphaeriaceae</taxon>
        <taxon>Woronichinia</taxon>
    </lineage>
</organism>
<keyword evidence="2" id="KW-0902">Two-component regulatory system</keyword>
<evidence type="ECO:0000256" key="3">
    <source>
        <dbReference type="PROSITE-ProRule" id="PRU00169"/>
    </source>
</evidence>
<protein>
    <submittedName>
        <fullName evidence="5">Response regulator</fullName>
    </submittedName>
</protein>
<accession>A0A977PXE9</accession>
<dbReference type="InterPro" id="IPR001789">
    <property type="entry name" value="Sig_transdc_resp-reg_receiver"/>
</dbReference>
<dbReference type="Proteomes" id="UP001065613">
    <property type="component" value="Chromosome"/>
</dbReference>